<feature type="transmembrane region" description="Helical" evidence="1">
    <location>
        <begin position="150"/>
        <end position="171"/>
    </location>
</feature>
<evidence type="ECO:0000313" key="2">
    <source>
        <dbReference type="EMBL" id="HIX49085.1"/>
    </source>
</evidence>
<accession>A0A9D1VY23</accession>
<reference evidence="2" key="2">
    <citation type="submission" date="2021-04" db="EMBL/GenBank/DDBJ databases">
        <authorList>
            <person name="Gilroy R."/>
        </authorList>
    </citation>
    <scope>NUCLEOTIDE SEQUENCE</scope>
    <source>
        <strain evidence="2">ChiSjej5B23-15282</strain>
    </source>
</reference>
<reference evidence="2" key="1">
    <citation type="journal article" date="2021" name="PeerJ">
        <title>Extensive microbial diversity within the chicken gut microbiome revealed by metagenomics and culture.</title>
        <authorList>
            <person name="Gilroy R."/>
            <person name="Ravi A."/>
            <person name="Getino M."/>
            <person name="Pursley I."/>
            <person name="Horton D.L."/>
            <person name="Alikhan N.F."/>
            <person name="Baker D."/>
            <person name="Gharbi K."/>
            <person name="Hall N."/>
            <person name="Watson M."/>
            <person name="Adriaenssens E.M."/>
            <person name="Foster-Nyarko E."/>
            <person name="Jarju S."/>
            <person name="Secka A."/>
            <person name="Antonio M."/>
            <person name="Oren A."/>
            <person name="Chaudhuri R.R."/>
            <person name="La Ragione R."/>
            <person name="Hildebrand F."/>
            <person name="Pallen M.J."/>
        </authorList>
    </citation>
    <scope>NUCLEOTIDE SEQUENCE</scope>
    <source>
        <strain evidence="2">ChiSjej5B23-15282</strain>
    </source>
</reference>
<feature type="transmembrane region" description="Helical" evidence="1">
    <location>
        <begin position="85"/>
        <end position="105"/>
    </location>
</feature>
<evidence type="ECO:0000313" key="3">
    <source>
        <dbReference type="Proteomes" id="UP000824243"/>
    </source>
</evidence>
<evidence type="ECO:0000256" key="1">
    <source>
        <dbReference type="SAM" id="Phobius"/>
    </source>
</evidence>
<feature type="transmembrane region" description="Helical" evidence="1">
    <location>
        <begin position="111"/>
        <end position="138"/>
    </location>
</feature>
<dbReference type="Proteomes" id="UP000824243">
    <property type="component" value="Unassembled WGS sequence"/>
</dbReference>
<sequence>MKIFHSRKQFLVFFMPGFLLGIVYVNFIARKYMAEPGIFSDFFLNQFQSVSIDAKEYIWYLLRLRTVPFLALAGLSLTKAGKVSAVLFLVWTGISAGILISAAVLNLGIKGSILCLVGLFPQFLLYIPAYVVLLWYCYTVPQTHWNRQRTIFVSLAMSVGILLEIYINPIIVKAFLSVL</sequence>
<dbReference type="AlphaFoldDB" id="A0A9D1VY23"/>
<name>A0A9D1VY23_9FIRM</name>
<protein>
    <submittedName>
        <fullName evidence="2">Stage II sporulation protein M</fullName>
    </submittedName>
</protein>
<gene>
    <name evidence="2" type="ORF">H9981_08785</name>
</gene>
<proteinExistence type="predicted"/>
<organism evidence="2 3">
    <name type="scientific">Candidatus Mediterraneibacter caccavium</name>
    <dbReference type="NCBI Taxonomy" id="2838661"/>
    <lineage>
        <taxon>Bacteria</taxon>
        <taxon>Bacillati</taxon>
        <taxon>Bacillota</taxon>
        <taxon>Clostridia</taxon>
        <taxon>Lachnospirales</taxon>
        <taxon>Lachnospiraceae</taxon>
        <taxon>Mediterraneibacter</taxon>
    </lineage>
</organism>
<dbReference type="EMBL" id="DXFA01000149">
    <property type="protein sequence ID" value="HIX49085.1"/>
    <property type="molecule type" value="Genomic_DNA"/>
</dbReference>
<keyword evidence="1" id="KW-0812">Transmembrane</keyword>
<comment type="caution">
    <text evidence="2">The sequence shown here is derived from an EMBL/GenBank/DDBJ whole genome shotgun (WGS) entry which is preliminary data.</text>
</comment>
<keyword evidence="1" id="KW-0472">Membrane</keyword>
<keyword evidence="1" id="KW-1133">Transmembrane helix</keyword>
<feature type="transmembrane region" description="Helical" evidence="1">
    <location>
        <begin position="12"/>
        <end position="29"/>
    </location>
</feature>